<evidence type="ECO:0000256" key="9">
    <source>
        <dbReference type="RuleBase" id="RU369079"/>
    </source>
</evidence>
<dbReference type="Proteomes" id="UP000048926">
    <property type="component" value="Unassembled WGS sequence"/>
</dbReference>
<sequence>MKTVNEFARRLFALGAGLSMALVFAIIFVNSLRRYTVGQSVSWGEELPIYLTIYGVMFGLALAYLQDRHIRFTVLTDFLSVSVREKLFAAVDLVSFATGVALAFSGHAFAVRRGNLDASGLKSAGNWLAETTGIDSLVWVAKVGTWQYAIAIGGALLAVAAALKFFERISAIKAVQA</sequence>
<comment type="function">
    <text evidence="9">Part of the tripartite ATP-independent periplasmic (TRAP) transport system.</text>
</comment>
<comment type="similarity">
    <text evidence="8 9">Belongs to the TRAP transporter small permease family.</text>
</comment>
<evidence type="ECO:0000256" key="4">
    <source>
        <dbReference type="ARBA" id="ARBA00022519"/>
    </source>
</evidence>
<dbReference type="PANTHER" id="PTHR35011">
    <property type="entry name" value="2,3-DIKETO-L-GULONATE TRAP TRANSPORTER SMALL PERMEASE PROTEIN YIAM"/>
    <property type="match status" value="1"/>
</dbReference>
<keyword evidence="2 9" id="KW-0813">Transport</keyword>
<feature type="transmembrane region" description="Helical" evidence="9">
    <location>
        <begin position="87"/>
        <end position="110"/>
    </location>
</feature>
<feature type="transmembrane region" description="Helical" evidence="9">
    <location>
        <begin position="146"/>
        <end position="166"/>
    </location>
</feature>
<keyword evidence="3" id="KW-1003">Cell membrane</keyword>
<keyword evidence="7 9" id="KW-0472">Membrane</keyword>
<comment type="subcellular location">
    <subcellularLocation>
        <location evidence="1 9">Cell inner membrane</location>
        <topology evidence="1 9">Multi-pass membrane protein</topology>
    </subcellularLocation>
</comment>
<evidence type="ECO:0000256" key="7">
    <source>
        <dbReference type="ARBA" id="ARBA00023136"/>
    </source>
</evidence>
<dbReference type="GO" id="GO:0022857">
    <property type="term" value="F:transmembrane transporter activity"/>
    <property type="evidence" value="ECO:0007669"/>
    <property type="project" value="UniProtKB-UniRule"/>
</dbReference>
<dbReference type="AlphaFoldDB" id="A0A0M6Y1E8"/>
<evidence type="ECO:0000256" key="5">
    <source>
        <dbReference type="ARBA" id="ARBA00022692"/>
    </source>
</evidence>
<dbReference type="STRING" id="187304.B0E33_20230"/>
<evidence type="ECO:0000256" key="3">
    <source>
        <dbReference type="ARBA" id="ARBA00022475"/>
    </source>
</evidence>
<feature type="transmembrane region" description="Helical" evidence="9">
    <location>
        <begin position="12"/>
        <end position="29"/>
    </location>
</feature>
<evidence type="ECO:0000313" key="12">
    <source>
        <dbReference type="Proteomes" id="UP000048926"/>
    </source>
</evidence>
<evidence type="ECO:0000256" key="8">
    <source>
        <dbReference type="ARBA" id="ARBA00038436"/>
    </source>
</evidence>
<dbReference type="RefSeq" id="WP_022997926.1">
    <property type="nucleotide sequence ID" value="NZ_CP045627.1"/>
</dbReference>
<dbReference type="Pfam" id="PF04290">
    <property type="entry name" value="DctQ"/>
    <property type="match status" value="1"/>
</dbReference>
<proteinExistence type="inferred from homology"/>
<feature type="domain" description="Tripartite ATP-independent periplasmic transporters DctQ component" evidence="10">
    <location>
        <begin position="24"/>
        <end position="169"/>
    </location>
</feature>
<keyword evidence="12" id="KW-1185">Reference proteome</keyword>
<name>A0A0M6Y1E8_9HYPH</name>
<dbReference type="EMBL" id="CXST01000001">
    <property type="protein sequence ID" value="CTQ43508.1"/>
    <property type="molecule type" value="Genomic_DNA"/>
</dbReference>
<dbReference type="OrthoDB" id="4964541at2"/>
<keyword evidence="4 9" id="KW-0997">Cell inner membrane</keyword>
<protein>
    <recommendedName>
        <fullName evidence="9">TRAP transporter small permease protein</fullName>
    </recommendedName>
</protein>
<feature type="transmembrane region" description="Helical" evidence="9">
    <location>
        <begin position="49"/>
        <end position="66"/>
    </location>
</feature>
<evidence type="ECO:0000256" key="2">
    <source>
        <dbReference type="ARBA" id="ARBA00022448"/>
    </source>
</evidence>
<evidence type="ECO:0000256" key="6">
    <source>
        <dbReference type="ARBA" id="ARBA00022989"/>
    </source>
</evidence>
<dbReference type="InterPro" id="IPR007387">
    <property type="entry name" value="TRAP_DctQ"/>
</dbReference>
<dbReference type="GO" id="GO:0015740">
    <property type="term" value="P:C4-dicarboxylate transport"/>
    <property type="evidence" value="ECO:0007669"/>
    <property type="project" value="TreeGrafter"/>
</dbReference>
<comment type="subunit">
    <text evidence="9">The complex comprises the extracytoplasmic solute receptor protein and the two transmembrane proteins.</text>
</comment>
<keyword evidence="5 9" id="KW-0812">Transmembrane</keyword>
<dbReference type="PANTHER" id="PTHR35011:SF2">
    <property type="entry name" value="2,3-DIKETO-L-GULONATE TRAP TRANSPORTER SMALL PERMEASE PROTEIN YIAM"/>
    <property type="match status" value="1"/>
</dbReference>
<organism evidence="11 12">
    <name type="scientific">Roseibium aggregatum</name>
    <dbReference type="NCBI Taxonomy" id="187304"/>
    <lineage>
        <taxon>Bacteria</taxon>
        <taxon>Pseudomonadati</taxon>
        <taxon>Pseudomonadota</taxon>
        <taxon>Alphaproteobacteria</taxon>
        <taxon>Hyphomicrobiales</taxon>
        <taxon>Stappiaceae</taxon>
        <taxon>Roseibium</taxon>
    </lineage>
</organism>
<keyword evidence="6 9" id="KW-1133">Transmembrane helix</keyword>
<dbReference type="InterPro" id="IPR055348">
    <property type="entry name" value="DctQ"/>
</dbReference>
<dbReference type="GO" id="GO:0005886">
    <property type="term" value="C:plasma membrane"/>
    <property type="evidence" value="ECO:0007669"/>
    <property type="project" value="UniProtKB-SubCell"/>
</dbReference>
<dbReference type="KEGG" id="lagg:B0E33_20230"/>
<evidence type="ECO:0000256" key="1">
    <source>
        <dbReference type="ARBA" id="ARBA00004429"/>
    </source>
</evidence>
<evidence type="ECO:0000259" key="10">
    <source>
        <dbReference type="Pfam" id="PF04290"/>
    </source>
</evidence>
<gene>
    <name evidence="11" type="ORF">LAL4801_01947</name>
</gene>
<evidence type="ECO:0000313" key="11">
    <source>
        <dbReference type="EMBL" id="CTQ43508.1"/>
    </source>
</evidence>
<accession>A0A0M6Y1E8</accession>
<reference evidence="12" key="1">
    <citation type="submission" date="2015-07" db="EMBL/GenBank/DDBJ databases">
        <authorList>
            <person name="Rodrigo-Torres Lidia"/>
            <person name="Arahal R.David."/>
        </authorList>
    </citation>
    <scope>NUCLEOTIDE SEQUENCE [LARGE SCALE GENOMIC DNA]</scope>
    <source>
        <strain evidence="12">CECT 4801</strain>
    </source>
</reference>